<dbReference type="PANTHER" id="PTHR43297:SF2">
    <property type="entry name" value="DIPEPTIDE TRANSPORT ATP-BINDING PROTEIN DPPD"/>
    <property type="match status" value="1"/>
</dbReference>
<evidence type="ECO:0000256" key="2">
    <source>
        <dbReference type="ARBA" id="ARBA00005417"/>
    </source>
</evidence>
<comment type="subcellular location">
    <subcellularLocation>
        <location evidence="1">Cell membrane</location>
        <topology evidence="1">Peripheral membrane protein</topology>
    </subcellularLocation>
</comment>
<comment type="caution">
    <text evidence="9">The sequence shown here is derived from an EMBL/GenBank/DDBJ whole genome shotgun (WGS) entry which is preliminary data.</text>
</comment>
<dbReference type="InterPro" id="IPR027417">
    <property type="entry name" value="P-loop_NTPase"/>
</dbReference>
<reference evidence="10" key="1">
    <citation type="journal article" date="2019" name="Int. J. Syst. Evol. Microbiol.">
        <title>The Global Catalogue of Microorganisms (GCM) 10K type strain sequencing project: providing services to taxonomists for standard genome sequencing and annotation.</title>
        <authorList>
            <consortium name="The Broad Institute Genomics Platform"/>
            <consortium name="The Broad Institute Genome Sequencing Center for Infectious Disease"/>
            <person name="Wu L."/>
            <person name="Ma J."/>
        </authorList>
    </citation>
    <scope>NUCLEOTIDE SEQUENCE [LARGE SCALE GENOMIC DNA]</scope>
    <source>
        <strain evidence="10">KACC 11299</strain>
    </source>
</reference>
<comment type="similarity">
    <text evidence="2">Belongs to the ABC transporter superfamily.</text>
</comment>
<keyword evidence="4" id="KW-1003">Cell membrane</keyword>
<evidence type="ECO:0000256" key="5">
    <source>
        <dbReference type="ARBA" id="ARBA00022741"/>
    </source>
</evidence>
<keyword evidence="6 9" id="KW-0067">ATP-binding</keyword>
<feature type="domain" description="ABC transporter" evidence="8">
    <location>
        <begin position="355"/>
        <end position="601"/>
    </location>
</feature>
<dbReference type="InterPro" id="IPR003439">
    <property type="entry name" value="ABC_transporter-like_ATP-bd"/>
</dbReference>
<accession>A0ABW0TSB0</accession>
<keyword evidence="3" id="KW-0813">Transport</keyword>
<dbReference type="InterPro" id="IPR003593">
    <property type="entry name" value="AAA+_ATPase"/>
</dbReference>
<keyword evidence="10" id="KW-1185">Reference proteome</keyword>
<keyword evidence="5" id="KW-0547">Nucleotide-binding</keyword>
<dbReference type="RefSeq" id="WP_381441573.1">
    <property type="nucleotide sequence ID" value="NZ_JBHSNP010000002.1"/>
</dbReference>
<dbReference type="NCBIfam" id="NF007739">
    <property type="entry name" value="PRK10419.1"/>
    <property type="match status" value="2"/>
</dbReference>
<dbReference type="GO" id="GO:0005524">
    <property type="term" value="F:ATP binding"/>
    <property type="evidence" value="ECO:0007669"/>
    <property type="project" value="UniProtKB-KW"/>
</dbReference>
<evidence type="ECO:0000256" key="7">
    <source>
        <dbReference type="ARBA" id="ARBA00023136"/>
    </source>
</evidence>
<evidence type="ECO:0000256" key="3">
    <source>
        <dbReference type="ARBA" id="ARBA00022448"/>
    </source>
</evidence>
<protein>
    <submittedName>
        <fullName evidence="9">Dipeptide ABC transporter ATP-binding protein</fullName>
    </submittedName>
</protein>
<dbReference type="PROSITE" id="PS50893">
    <property type="entry name" value="ABC_TRANSPORTER_2"/>
    <property type="match status" value="2"/>
</dbReference>
<sequence>MKPLLEVRDLRVSFHTQAGVVKAVRGVDFTINEGETLAIVGESGSGKSVTSKAIMKLLPDKIATYDGGQVLFDGQDLLEAPERRMEVVRGSEIAMVFQDPMTALNPTMTIGKQVAESVMKHQGLSKKEAKKRAIEILELVGIPEPATRVNQYPHQFSGGMRQRVVIAIAIACNPRLLIADEPTTALDVTIQAQILDLLKDIQKRLGTAIILITHDLGVVANMADKVAVMYAGKIVEEGTVNEVFYESQHPYTWGLLKSIPDLDAEEELYSIPGSPPDLLHPPVGDAFAVRNEFALAIDYKTQPPMFKVSDSHSAATWLLHPKAPDLSTVIQVKERERVAVAKKRRSRIADPSPIIQVKDLQKHFQLSGNKHLRAVDGVSFDIHKGETLGLVGESGCGKSTTGRTIIRLYEPTGGEVYFDGDPIHGQLKKGQENRMKQKIQMIFQDPYASLDPRKKVLDSVAEGIDIHGLAASPKDRKDIVQNLLEIVGLNKEFMNRYPHEFSGGQRQRVGIARALAVNPDVIIADEPISALDVSIQAQVVNLLKDLQYEKDLTYLFIAHDISMVKYISDRIGVMYLGNLVELAPTKAISEKPLHPYTQALMSAVPVPDPVEERGRERIVLTGDLPNPMNPPAGCRFRTRCPYAMEKCKETPIWKEAEKDHWVACHLID</sequence>
<dbReference type="CDD" id="cd03257">
    <property type="entry name" value="ABC_NikE_OppD_transporters"/>
    <property type="match status" value="2"/>
</dbReference>
<feature type="domain" description="ABC transporter" evidence="8">
    <location>
        <begin position="5"/>
        <end position="256"/>
    </location>
</feature>
<evidence type="ECO:0000256" key="4">
    <source>
        <dbReference type="ARBA" id="ARBA00022475"/>
    </source>
</evidence>
<evidence type="ECO:0000313" key="10">
    <source>
        <dbReference type="Proteomes" id="UP001596071"/>
    </source>
</evidence>
<name>A0ABW0TSB0_9BACL</name>
<dbReference type="SMART" id="SM00382">
    <property type="entry name" value="AAA"/>
    <property type="match status" value="2"/>
</dbReference>
<dbReference type="InterPro" id="IPR013563">
    <property type="entry name" value="Oligopep_ABC_C"/>
</dbReference>
<dbReference type="SUPFAM" id="SSF52540">
    <property type="entry name" value="P-loop containing nucleoside triphosphate hydrolases"/>
    <property type="match status" value="2"/>
</dbReference>
<organism evidence="9 10">
    <name type="scientific">Sporosarcina koreensis</name>
    <dbReference type="NCBI Taxonomy" id="334735"/>
    <lineage>
        <taxon>Bacteria</taxon>
        <taxon>Bacillati</taxon>
        <taxon>Bacillota</taxon>
        <taxon>Bacilli</taxon>
        <taxon>Bacillales</taxon>
        <taxon>Caryophanaceae</taxon>
        <taxon>Sporosarcina</taxon>
    </lineage>
</organism>
<keyword evidence="7" id="KW-0472">Membrane</keyword>
<evidence type="ECO:0000256" key="1">
    <source>
        <dbReference type="ARBA" id="ARBA00004202"/>
    </source>
</evidence>
<evidence type="ECO:0000313" key="9">
    <source>
        <dbReference type="EMBL" id="MFC5601902.1"/>
    </source>
</evidence>
<dbReference type="Pfam" id="PF00005">
    <property type="entry name" value="ABC_tran"/>
    <property type="match status" value="2"/>
</dbReference>
<proteinExistence type="inferred from homology"/>
<dbReference type="Proteomes" id="UP001596071">
    <property type="component" value="Unassembled WGS sequence"/>
</dbReference>
<evidence type="ECO:0000259" key="8">
    <source>
        <dbReference type="PROSITE" id="PS50893"/>
    </source>
</evidence>
<dbReference type="EMBL" id="JBHSNP010000002">
    <property type="protein sequence ID" value="MFC5601902.1"/>
    <property type="molecule type" value="Genomic_DNA"/>
</dbReference>
<dbReference type="PANTHER" id="PTHR43297">
    <property type="entry name" value="OLIGOPEPTIDE TRANSPORT ATP-BINDING PROTEIN APPD"/>
    <property type="match status" value="1"/>
</dbReference>
<dbReference type="InterPro" id="IPR050388">
    <property type="entry name" value="ABC_Ni/Peptide_Import"/>
</dbReference>
<dbReference type="Pfam" id="PF08352">
    <property type="entry name" value="oligo_HPY"/>
    <property type="match status" value="2"/>
</dbReference>
<dbReference type="NCBIfam" id="TIGR01727">
    <property type="entry name" value="oligo_HPY"/>
    <property type="match status" value="2"/>
</dbReference>
<gene>
    <name evidence="9" type="ORF">ACFPTP_01290</name>
</gene>
<dbReference type="NCBIfam" id="NF008453">
    <property type="entry name" value="PRK11308.1"/>
    <property type="match status" value="2"/>
</dbReference>
<dbReference type="Gene3D" id="3.40.50.300">
    <property type="entry name" value="P-loop containing nucleotide triphosphate hydrolases"/>
    <property type="match status" value="2"/>
</dbReference>
<dbReference type="InterPro" id="IPR017871">
    <property type="entry name" value="ABC_transporter-like_CS"/>
</dbReference>
<evidence type="ECO:0000256" key="6">
    <source>
        <dbReference type="ARBA" id="ARBA00022840"/>
    </source>
</evidence>
<dbReference type="PROSITE" id="PS00211">
    <property type="entry name" value="ABC_TRANSPORTER_1"/>
    <property type="match status" value="2"/>
</dbReference>